<gene>
    <name evidence="2" type="ORF">T265_11399</name>
</gene>
<accession>A0A074ZXL7</accession>
<feature type="compositionally biased region" description="Basic and acidic residues" evidence="1">
    <location>
        <begin position="89"/>
        <end position="100"/>
    </location>
</feature>
<evidence type="ECO:0000313" key="3">
    <source>
        <dbReference type="Proteomes" id="UP000054324"/>
    </source>
</evidence>
<feature type="region of interest" description="Disordered" evidence="1">
    <location>
        <begin position="84"/>
        <end position="113"/>
    </location>
</feature>
<evidence type="ECO:0000313" key="2">
    <source>
        <dbReference type="EMBL" id="KER19954.1"/>
    </source>
</evidence>
<dbReference type="GeneID" id="20325567"/>
<proteinExistence type="predicted"/>
<keyword evidence="3" id="KW-1185">Reference proteome</keyword>
<protein>
    <submittedName>
        <fullName evidence="2">Uncharacterized protein</fullName>
    </submittedName>
</protein>
<evidence type="ECO:0000256" key="1">
    <source>
        <dbReference type="SAM" id="MobiDB-lite"/>
    </source>
</evidence>
<sequence>MSSQQAQGAAKGIELKASELGEFGGPNSSTSIGTCCVGLIMVGRTSTMDDFNCRDHYGILVIYLLSYTSHSSHLIAQKRQGSSMFDADPADKPDYDEHGYESPGSPYTISQSKQSQNVIPVKWLGQEQARSKLDCTVLGRQQMRNS</sequence>
<organism evidence="2 3">
    <name type="scientific">Opisthorchis viverrini</name>
    <name type="common">Southeast Asian liver fluke</name>
    <dbReference type="NCBI Taxonomy" id="6198"/>
    <lineage>
        <taxon>Eukaryota</taxon>
        <taxon>Metazoa</taxon>
        <taxon>Spiralia</taxon>
        <taxon>Lophotrochozoa</taxon>
        <taxon>Platyhelminthes</taxon>
        <taxon>Trematoda</taxon>
        <taxon>Digenea</taxon>
        <taxon>Opisthorchiida</taxon>
        <taxon>Opisthorchiata</taxon>
        <taxon>Opisthorchiidae</taxon>
        <taxon>Opisthorchis</taxon>
    </lineage>
</organism>
<dbReference type="AlphaFoldDB" id="A0A074ZXL7"/>
<reference evidence="2 3" key="1">
    <citation type="submission" date="2013-11" db="EMBL/GenBank/DDBJ databases">
        <title>Opisthorchis viverrini - life in the bile duct.</title>
        <authorList>
            <person name="Young N.D."/>
            <person name="Nagarajan N."/>
            <person name="Lin S.J."/>
            <person name="Korhonen P.K."/>
            <person name="Jex A.R."/>
            <person name="Hall R.S."/>
            <person name="Safavi-Hemami H."/>
            <person name="Kaewkong W."/>
            <person name="Bertrand D."/>
            <person name="Gao S."/>
            <person name="Seet Q."/>
            <person name="Wongkham S."/>
            <person name="Teh B.T."/>
            <person name="Wongkham C."/>
            <person name="Intapan P.M."/>
            <person name="Maleewong W."/>
            <person name="Yang X."/>
            <person name="Hu M."/>
            <person name="Wang Z."/>
            <person name="Hofmann A."/>
            <person name="Sternberg P.W."/>
            <person name="Tan P."/>
            <person name="Wang J."/>
            <person name="Gasser R.B."/>
        </authorList>
    </citation>
    <scope>NUCLEOTIDE SEQUENCE [LARGE SCALE GENOMIC DNA]</scope>
</reference>
<dbReference type="KEGG" id="ovi:T265_11399"/>
<dbReference type="RefSeq" id="XP_009176307.1">
    <property type="nucleotide sequence ID" value="XM_009178043.1"/>
</dbReference>
<dbReference type="Proteomes" id="UP000054324">
    <property type="component" value="Unassembled WGS sequence"/>
</dbReference>
<name>A0A074ZXL7_OPIVI</name>
<dbReference type="CTD" id="20325567"/>
<dbReference type="EMBL" id="KL597115">
    <property type="protein sequence ID" value="KER19954.1"/>
    <property type="molecule type" value="Genomic_DNA"/>
</dbReference>